<keyword evidence="1" id="KW-0812">Transmembrane</keyword>
<dbReference type="Proteomes" id="UP000822369">
    <property type="component" value="Chromosome 16"/>
</dbReference>
<dbReference type="PANTHER" id="PTHR15511">
    <property type="entry name" value="TUMOR NECROSIS FACTOR RECEPTOR SUPERFAMILY MEMBER 13B"/>
    <property type="match status" value="1"/>
</dbReference>
<dbReference type="GO" id="GO:0001782">
    <property type="term" value="P:B cell homeostasis"/>
    <property type="evidence" value="ECO:0007669"/>
    <property type="project" value="TreeGrafter"/>
</dbReference>
<evidence type="ECO:0000256" key="1">
    <source>
        <dbReference type="SAM" id="Phobius"/>
    </source>
</evidence>
<protein>
    <submittedName>
        <fullName evidence="3">Tumor necrosis factor receptor superfamily member 13B</fullName>
    </submittedName>
</protein>
<dbReference type="AlphaFoldDB" id="A0A9D2XMI1"/>
<dbReference type="Gene3D" id="4.10.1290.10">
    <property type="entry name" value="Tumor necrosis factor receptor superfamily"/>
    <property type="match status" value="1"/>
</dbReference>
<dbReference type="SUPFAM" id="SSF57586">
    <property type="entry name" value="TNF receptor-like"/>
    <property type="match status" value="1"/>
</dbReference>
<dbReference type="GO" id="GO:0030889">
    <property type="term" value="P:negative regulation of B cell proliferation"/>
    <property type="evidence" value="ECO:0007669"/>
    <property type="project" value="TreeGrafter"/>
</dbReference>
<feature type="transmembrane region" description="Helical" evidence="1">
    <location>
        <begin position="66"/>
        <end position="89"/>
    </location>
</feature>
<dbReference type="InterPro" id="IPR022317">
    <property type="entry name" value="TNFR_13B"/>
</dbReference>
<evidence type="ECO:0000259" key="2">
    <source>
        <dbReference type="Pfam" id="PF09305"/>
    </source>
</evidence>
<proteinExistence type="predicted"/>
<feature type="domain" description="TACI cysteine-rich" evidence="2">
    <location>
        <begin position="3"/>
        <end position="34"/>
    </location>
</feature>
<feature type="non-terminal residue" evidence="3">
    <location>
        <position position="192"/>
    </location>
</feature>
<dbReference type="GO" id="GO:0005886">
    <property type="term" value="C:plasma membrane"/>
    <property type="evidence" value="ECO:0007669"/>
    <property type="project" value="InterPro"/>
</dbReference>
<comment type="caution">
    <text evidence="3">The sequence shown here is derived from an EMBL/GenBank/DDBJ whole genome shotgun (WGS) entry which is preliminary data.</text>
</comment>
<dbReference type="GO" id="GO:0002244">
    <property type="term" value="P:hematopoietic progenitor cell differentiation"/>
    <property type="evidence" value="ECO:0007669"/>
    <property type="project" value="TreeGrafter"/>
</dbReference>
<gene>
    <name evidence="3" type="primary">tnfrsf13b</name>
    <name evidence="3" type="ORF">G4P62_012384</name>
</gene>
<keyword evidence="1" id="KW-0472">Membrane</keyword>
<keyword evidence="3" id="KW-0675">Receptor</keyword>
<dbReference type="Pfam" id="PF09305">
    <property type="entry name" value="TACI-CRD2"/>
    <property type="match status" value="1"/>
</dbReference>
<name>A0A9D2XMI1_NOTFU</name>
<evidence type="ECO:0000313" key="3">
    <source>
        <dbReference type="EMBL" id="KAF7204876.1"/>
    </source>
</evidence>
<sequence>MAKPGHYFDRLVKKCVRCAEVCGKHPAQCSQHCTTPPPVTTKRLLAGVTKQMGNTRTPSEPIPVPFYPLLALCMALLFSSLCLALVVFLRGGKTKTTRTTRVHDHGQKCAVQSEQEFGCPTSRAGRSSEDPTCLSYLACREPSDDSIPIETCACVRCFPDLRVLGQDNDTLKKITLWIYVILLCTSVPHDYN</sequence>
<accession>A0A9D2XMI1</accession>
<reference evidence="3" key="1">
    <citation type="submission" date="2020-03" db="EMBL/GenBank/DDBJ databases">
        <title>Intra-Species Differences in Population Size shape Life History and Genome Evolution.</title>
        <authorList>
            <person name="Willemsen D."/>
            <person name="Cui R."/>
            <person name="Valenzano D.R."/>
        </authorList>
    </citation>
    <scope>NUCLEOTIDE SEQUENCE</scope>
    <source>
        <strain evidence="3">GRZ</strain>
        <tissue evidence="3">Whole</tissue>
    </source>
</reference>
<dbReference type="PANTHER" id="PTHR15511:SF2">
    <property type="entry name" value="TUMOR NECROSIS FACTOR RECEPTOR SUPERFAMILY MEMBER 13B"/>
    <property type="match status" value="1"/>
</dbReference>
<dbReference type="InterPro" id="IPR015384">
    <property type="entry name" value="TACI_Cys-rich-dom"/>
</dbReference>
<keyword evidence="1" id="KW-1133">Transmembrane helix</keyword>
<evidence type="ECO:0000313" key="4">
    <source>
        <dbReference type="Proteomes" id="UP000822369"/>
    </source>
</evidence>
<organism evidence="3 4">
    <name type="scientific">Nothobranchius furzeri</name>
    <name type="common">Turquoise killifish</name>
    <dbReference type="NCBI Taxonomy" id="105023"/>
    <lineage>
        <taxon>Eukaryota</taxon>
        <taxon>Metazoa</taxon>
        <taxon>Chordata</taxon>
        <taxon>Craniata</taxon>
        <taxon>Vertebrata</taxon>
        <taxon>Euteleostomi</taxon>
        <taxon>Actinopterygii</taxon>
        <taxon>Neopterygii</taxon>
        <taxon>Teleostei</taxon>
        <taxon>Neoteleostei</taxon>
        <taxon>Acanthomorphata</taxon>
        <taxon>Ovalentaria</taxon>
        <taxon>Atherinomorphae</taxon>
        <taxon>Cyprinodontiformes</taxon>
        <taxon>Nothobranchiidae</taxon>
        <taxon>Nothobranchius</taxon>
    </lineage>
</organism>
<dbReference type="EMBL" id="JAAVVJ010000016">
    <property type="protein sequence ID" value="KAF7204876.1"/>
    <property type="molecule type" value="Genomic_DNA"/>
</dbReference>